<name>A0A915HQQ9_ROMCU</name>
<dbReference type="Gene3D" id="3.30.40.10">
    <property type="entry name" value="Zinc/RING finger domain, C3HC4 (zinc finger)"/>
    <property type="match status" value="1"/>
</dbReference>
<dbReference type="SUPFAM" id="SSF57903">
    <property type="entry name" value="FYVE/PHD zinc finger"/>
    <property type="match status" value="1"/>
</dbReference>
<proteinExistence type="predicted"/>
<sequence>MSTIGGRQYLSDEEELLLVKLIHSLAFVGMPLSKDYLLAIVDDYIRKNKPKSLNMFVQDSEAVARTRSIETRAAEGAERSQKTNKASSSNKCQICFIAWLNYKKFKADWAQCDECDGWICGNCLMDDFEDEADFVCQICLIRRED</sequence>
<dbReference type="WBParaSite" id="nRc.2.0.1.t04059-RA">
    <property type="protein sequence ID" value="nRc.2.0.1.t04059-RA"/>
    <property type="gene ID" value="nRc.2.0.1.g04059"/>
</dbReference>
<dbReference type="Proteomes" id="UP000887565">
    <property type="component" value="Unplaced"/>
</dbReference>
<dbReference type="AlphaFoldDB" id="A0A915HQQ9"/>
<evidence type="ECO:0000313" key="2">
    <source>
        <dbReference type="WBParaSite" id="nRc.2.0.1.t04059-RA"/>
    </source>
</evidence>
<dbReference type="InterPro" id="IPR011011">
    <property type="entry name" value="Znf_FYVE_PHD"/>
</dbReference>
<dbReference type="InterPro" id="IPR013083">
    <property type="entry name" value="Znf_RING/FYVE/PHD"/>
</dbReference>
<organism evidence="1 2">
    <name type="scientific">Romanomermis culicivorax</name>
    <name type="common">Nematode worm</name>
    <dbReference type="NCBI Taxonomy" id="13658"/>
    <lineage>
        <taxon>Eukaryota</taxon>
        <taxon>Metazoa</taxon>
        <taxon>Ecdysozoa</taxon>
        <taxon>Nematoda</taxon>
        <taxon>Enoplea</taxon>
        <taxon>Dorylaimia</taxon>
        <taxon>Mermithida</taxon>
        <taxon>Mermithoidea</taxon>
        <taxon>Mermithidae</taxon>
        <taxon>Romanomermis</taxon>
    </lineage>
</organism>
<protein>
    <submittedName>
        <fullName evidence="2">Uncharacterized protein</fullName>
    </submittedName>
</protein>
<evidence type="ECO:0000313" key="1">
    <source>
        <dbReference type="Proteomes" id="UP000887565"/>
    </source>
</evidence>
<accession>A0A915HQQ9</accession>
<keyword evidence="1" id="KW-1185">Reference proteome</keyword>
<reference evidence="2" key="1">
    <citation type="submission" date="2022-11" db="UniProtKB">
        <authorList>
            <consortium name="WormBaseParasite"/>
        </authorList>
    </citation>
    <scope>IDENTIFICATION</scope>
</reference>